<gene>
    <name evidence="1" type="ORF">GOP47_0011852</name>
</gene>
<reference evidence="1" key="1">
    <citation type="submission" date="2021-01" db="EMBL/GenBank/DDBJ databases">
        <title>Adiantum capillus-veneris genome.</title>
        <authorList>
            <person name="Fang Y."/>
            <person name="Liao Q."/>
        </authorList>
    </citation>
    <scope>NUCLEOTIDE SEQUENCE</scope>
    <source>
        <strain evidence="1">H3</strain>
        <tissue evidence="1">Leaf</tissue>
    </source>
</reference>
<sequence length="365" mass="40231">MERNFSVDDIVGTLWKLDTNSSNTTTISSNHASGDPTHSSNFSLEIASAQDVGGPADEVYKRITRVDSYWGFQDYFKLHDITKAEGSDTPERAMRRNESMWAFQEFLKNYVLNEASKAEGKIHESCKKEDLADGEHSLDLNMSPSNAPPHKVDCSGNSSQGADEGVAHDVKQGCILGADRIVRCNTKNSHSPRNVEGCNPNLSNSTHIDVSVGHQQDLSHTSGAHSRPLDTVFDSRLTEAPYMKDDSTSMEPFGNQHHTLESLGDDAHNVEGFREQQVSGALNPLFTGLQNVMPNVGHGNPQEYEMMLKRQLDLACAAVASKRACYRLNKGVPQAGIMGMPRLSRKFNLSVVRPLSMAIDWCRGH</sequence>
<proteinExistence type="predicted"/>
<evidence type="ECO:0000313" key="2">
    <source>
        <dbReference type="Proteomes" id="UP000886520"/>
    </source>
</evidence>
<accession>A0A9D4ZFS3</accession>
<keyword evidence="2" id="KW-1185">Reference proteome</keyword>
<dbReference type="EMBL" id="JABFUD020000011">
    <property type="protein sequence ID" value="KAI5073839.1"/>
    <property type="molecule type" value="Genomic_DNA"/>
</dbReference>
<dbReference type="Proteomes" id="UP000886520">
    <property type="component" value="Chromosome 11"/>
</dbReference>
<organism evidence="1 2">
    <name type="scientific">Adiantum capillus-veneris</name>
    <name type="common">Maidenhair fern</name>
    <dbReference type="NCBI Taxonomy" id="13818"/>
    <lineage>
        <taxon>Eukaryota</taxon>
        <taxon>Viridiplantae</taxon>
        <taxon>Streptophyta</taxon>
        <taxon>Embryophyta</taxon>
        <taxon>Tracheophyta</taxon>
        <taxon>Polypodiopsida</taxon>
        <taxon>Polypodiidae</taxon>
        <taxon>Polypodiales</taxon>
        <taxon>Pteridineae</taxon>
        <taxon>Pteridaceae</taxon>
        <taxon>Vittarioideae</taxon>
        <taxon>Adiantum</taxon>
    </lineage>
</organism>
<dbReference type="AlphaFoldDB" id="A0A9D4ZFS3"/>
<evidence type="ECO:0000313" key="1">
    <source>
        <dbReference type="EMBL" id="KAI5073839.1"/>
    </source>
</evidence>
<name>A0A9D4ZFS3_ADICA</name>
<protein>
    <submittedName>
        <fullName evidence="1">Uncharacterized protein</fullName>
    </submittedName>
</protein>
<comment type="caution">
    <text evidence="1">The sequence shown here is derived from an EMBL/GenBank/DDBJ whole genome shotgun (WGS) entry which is preliminary data.</text>
</comment>